<dbReference type="EMBL" id="JASSOM010000088">
    <property type="protein sequence ID" value="MDK9365942.1"/>
    <property type="molecule type" value="Genomic_DNA"/>
</dbReference>
<dbReference type="Proteomes" id="UP001223214">
    <property type="component" value="Unassembled WGS sequence"/>
</dbReference>
<evidence type="ECO:0000313" key="2">
    <source>
        <dbReference type="Proteomes" id="UP001223214"/>
    </source>
</evidence>
<proteinExistence type="predicted"/>
<accession>A0AAP4LD04</accession>
<dbReference type="AlphaFoldDB" id="A0AAP4LD04"/>
<organism evidence="1 2">
    <name type="scientific">Lelliottia wanjuensis</name>
    <dbReference type="NCBI Taxonomy" id="3050585"/>
    <lineage>
        <taxon>Bacteria</taxon>
        <taxon>Pseudomonadati</taxon>
        <taxon>Pseudomonadota</taxon>
        <taxon>Gammaproteobacteria</taxon>
        <taxon>Enterobacterales</taxon>
        <taxon>Enterobacteriaceae</taxon>
        <taxon>Lelliottia</taxon>
    </lineage>
</organism>
<protein>
    <submittedName>
        <fullName evidence="1">Uncharacterized protein</fullName>
    </submittedName>
</protein>
<sequence>MQPTLFVVGTLADINFVHTILEAIEINVTASELYKVNKIRYKYTDKGKTHKEEHKDKKVNLSGCIFSLPSNHPFHILSECIIGNIEGQCLCQEFKVKFYYNIAQVDELSDIISFSSGDATFSSFLKTCSQYNTLVKDYK</sequence>
<reference evidence="1 2" key="1">
    <citation type="submission" date="2023-06" db="EMBL/GenBank/DDBJ databases">
        <title>Identification and characterization of antibiotic-resistant Gram-negative bacteria.</title>
        <authorList>
            <person name="Cho G.-S."/>
            <person name="Lee J."/>
            <person name="Tai E."/>
            <person name="Jeong S."/>
            <person name="Kim I."/>
            <person name="Kim B.-E."/>
            <person name="Jeong M.-I."/>
            <person name="Oh K.-K."/>
            <person name="Franz C.M.A.P."/>
        </authorList>
    </citation>
    <scope>NUCLEOTIDE SEQUENCE [LARGE SCALE GENOMIC DNA]</scope>
    <source>
        <strain evidence="1 2">V106_12</strain>
    </source>
</reference>
<gene>
    <name evidence="1" type="ORF">QQF32_22360</name>
</gene>
<name>A0AAP4LD04_9ENTR</name>
<comment type="caution">
    <text evidence="1">The sequence shown here is derived from an EMBL/GenBank/DDBJ whole genome shotgun (WGS) entry which is preliminary data.</text>
</comment>
<keyword evidence="2" id="KW-1185">Reference proteome</keyword>
<evidence type="ECO:0000313" key="1">
    <source>
        <dbReference type="EMBL" id="MDK9365942.1"/>
    </source>
</evidence>
<dbReference type="RefSeq" id="WP_086529296.1">
    <property type="nucleotide sequence ID" value="NZ_JASSOM010000088.1"/>
</dbReference>